<evidence type="ECO:0000313" key="9">
    <source>
        <dbReference type="EMBL" id="MBD8106801.1"/>
    </source>
</evidence>
<dbReference type="AlphaFoldDB" id="A0A4U3FKU5"/>
<evidence type="ECO:0000313" key="10">
    <source>
        <dbReference type="EMBL" id="TKJ93706.1"/>
    </source>
</evidence>
<dbReference type="PROSITE" id="PS51404">
    <property type="entry name" value="DYP_PEROXIDASE"/>
    <property type="match status" value="1"/>
</dbReference>
<feature type="domain" description="Dyp-type peroxidase C-terminal" evidence="8">
    <location>
        <begin position="134"/>
        <end position="293"/>
    </location>
</feature>
<dbReference type="EMBL" id="JACYNN010000005">
    <property type="protein sequence ID" value="MBD8106801.1"/>
    <property type="molecule type" value="Genomic_DNA"/>
</dbReference>
<evidence type="ECO:0000256" key="4">
    <source>
        <dbReference type="ARBA" id="ARBA00023002"/>
    </source>
</evidence>
<dbReference type="Proteomes" id="UP000661012">
    <property type="component" value="Unassembled WGS sequence"/>
</dbReference>
<dbReference type="EMBL" id="QGAC01000003">
    <property type="protein sequence ID" value="TKJ93706.1"/>
    <property type="molecule type" value="Genomic_DNA"/>
</dbReference>
<sequence>MSPFQSGILLEHRRFAIYLEAMATGDLAAVRDGSHRFLQQLEALQQRYPDAGLGAVLAFGQALWNDLCPGHCCAELKDFQPLGKGMAPATQRDLLIHIQSLRHDVNFSLAQAALAAFGGAIRIVEETHGFRWTEDRDLSGFVDGTENPQGGQRETVAIIASGDNAGGSYVFSQRWQHNLVMFNRLPVAKQEQIIGRTKESNEELEGDARPATSHVARVDLKEDGRGLKILRQSLPYGTASGTHGLFFLAYCATLHNIEQQLFSMFGETDGKFDAMLRFTKPVSGSYFYAPSLAQLAALSFSTGSTSA</sequence>
<evidence type="ECO:0000259" key="8">
    <source>
        <dbReference type="Pfam" id="PF20628"/>
    </source>
</evidence>
<accession>A0A4U3FKU5</accession>
<dbReference type="NCBIfam" id="TIGR01413">
    <property type="entry name" value="Dyp_perox_fam"/>
    <property type="match status" value="1"/>
</dbReference>
<evidence type="ECO:0000256" key="1">
    <source>
        <dbReference type="ARBA" id="ARBA00001970"/>
    </source>
</evidence>
<dbReference type="OrthoDB" id="3251355at2"/>
<comment type="similarity">
    <text evidence="6">Belongs to the DyP-type peroxidase family.</text>
</comment>
<keyword evidence="12" id="KW-1185">Reference proteome</keyword>
<reference evidence="9 12" key="2">
    <citation type="journal article" date="2020" name="FEMS Microbiol. Ecol.">
        <title>Temporal dynamics of bacterial communities during seed development and maturation.</title>
        <authorList>
            <person name="Chesneau G."/>
            <person name="Torres-Cortes G."/>
            <person name="Briand M."/>
            <person name="Darrasse A."/>
            <person name="Preveaux A."/>
            <person name="Marais C."/>
            <person name="Jacques M.A."/>
            <person name="Shade A."/>
            <person name="Barret M."/>
        </authorList>
    </citation>
    <scope>NUCLEOTIDE SEQUENCE [LARGE SCALE GENOMIC DNA]</scope>
    <source>
        <strain evidence="9 12">CFBP13732</strain>
    </source>
</reference>
<organism evidence="10 11">
    <name type="scientific">Erwinia persicina</name>
    <dbReference type="NCBI Taxonomy" id="55211"/>
    <lineage>
        <taxon>Bacteria</taxon>
        <taxon>Pseudomonadati</taxon>
        <taxon>Pseudomonadota</taxon>
        <taxon>Gammaproteobacteria</taxon>
        <taxon>Enterobacterales</taxon>
        <taxon>Erwiniaceae</taxon>
        <taxon>Erwinia</taxon>
    </lineage>
</organism>
<evidence type="ECO:0000256" key="3">
    <source>
        <dbReference type="ARBA" id="ARBA00022723"/>
    </source>
</evidence>
<evidence type="ECO:0000259" key="7">
    <source>
        <dbReference type="Pfam" id="PF04261"/>
    </source>
</evidence>
<evidence type="ECO:0000256" key="2">
    <source>
        <dbReference type="ARBA" id="ARBA00022559"/>
    </source>
</evidence>
<feature type="domain" description="Dyp-type peroxidase N-terminal" evidence="7">
    <location>
        <begin position="5"/>
        <end position="131"/>
    </location>
</feature>
<reference evidence="10 11" key="1">
    <citation type="journal article" date="2019" name="Sci. Rep.">
        <title>Differences in resource use lead to coexistence of seed-transmitted microbial populations.</title>
        <authorList>
            <person name="Torres-Cortes G."/>
            <person name="Garcia B.J."/>
            <person name="Compant S."/>
            <person name="Rezki S."/>
            <person name="Jones P."/>
            <person name="Preveaux A."/>
            <person name="Briand M."/>
            <person name="Roulet A."/>
            <person name="Bouchez O."/>
            <person name="Jacobson D."/>
            <person name="Barret M."/>
        </authorList>
    </citation>
    <scope>NUCLEOTIDE SEQUENCE [LARGE SCALE GENOMIC DNA]</scope>
    <source>
        <strain evidence="10 11">CFBP13511</strain>
    </source>
</reference>
<comment type="caution">
    <text evidence="10">The sequence shown here is derived from an EMBL/GenBank/DDBJ whole genome shotgun (WGS) entry which is preliminary data.</text>
</comment>
<keyword evidence="4" id="KW-0560">Oxidoreductase</keyword>
<dbReference type="PANTHER" id="PTHR30521">
    <property type="entry name" value="DEFERROCHELATASE/PEROXIDASE"/>
    <property type="match status" value="1"/>
</dbReference>
<dbReference type="GO" id="GO:0004601">
    <property type="term" value="F:peroxidase activity"/>
    <property type="evidence" value="ECO:0007669"/>
    <property type="project" value="UniProtKB-KW"/>
</dbReference>
<dbReference type="GO" id="GO:0046872">
    <property type="term" value="F:metal ion binding"/>
    <property type="evidence" value="ECO:0007669"/>
    <property type="project" value="UniProtKB-KW"/>
</dbReference>
<dbReference type="Pfam" id="PF20628">
    <property type="entry name" value="Dyp_perox_C"/>
    <property type="match status" value="1"/>
</dbReference>
<proteinExistence type="inferred from homology"/>
<dbReference type="STRING" id="1219360.GCA_001571305_02272"/>
<evidence type="ECO:0000313" key="12">
    <source>
        <dbReference type="Proteomes" id="UP000661012"/>
    </source>
</evidence>
<comment type="cofactor">
    <cofactor evidence="1">
        <name>heme b</name>
        <dbReference type="ChEBI" id="CHEBI:60344"/>
    </cofactor>
</comment>
<name>A0A4U3FKU5_9GAMM</name>
<keyword evidence="3" id="KW-0479">Metal-binding</keyword>
<evidence type="ECO:0000313" key="11">
    <source>
        <dbReference type="Proteomes" id="UP000306393"/>
    </source>
</evidence>
<dbReference type="InterPro" id="IPR048328">
    <property type="entry name" value="Dyp_perox_C"/>
</dbReference>
<dbReference type="RefSeq" id="WP_137268754.1">
    <property type="nucleotide sequence ID" value="NZ_JACYNM010000005.1"/>
</dbReference>
<dbReference type="InterPro" id="IPR011008">
    <property type="entry name" value="Dimeric_a/b-barrel"/>
</dbReference>
<dbReference type="PANTHER" id="PTHR30521:SF0">
    <property type="entry name" value="DYP-TYPE PEROXIDASE FAMILY PROTEIN"/>
    <property type="match status" value="1"/>
</dbReference>
<dbReference type="Proteomes" id="UP000306393">
    <property type="component" value="Unassembled WGS sequence"/>
</dbReference>
<dbReference type="Pfam" id="PF04261">
    <property type="entry name" value="Dyp_perox_N"/>
    <property type="match status" value="1"/>
</dbReference>
<evidence type="ECO:0000256" key="5">
    <source>
        <dbReference type="ARBA" id="ARBA00023004"/>
    </source>
</evidence>
<dbReference type="InterPro" id="IPR048327">
    <property type="entry name" value="Dyp_perox_N"/>
</dbReference>
<evidence type="ECO:0000256" key="6">
    <source>
        <dbReference type="ARBA" id="ARBA00025737"/>
    </source>
</evidence>
<dbReference type="GO" id="GO:0005829">
    <property type="term" value="C:cytosol"/>
    <property type="evidence" value="ECO:0007669"/>
    <property type="project" value="TreeGrafter"/>
</dbReference>
<keyword evidence="2 10" id="KW-0575">Peroxidase</keyword>
<protein>
    <submittedName>
        <fullName evidence="9 10">Peroxidase</fullName>
    </submittedName>
</protein>
<gene>
    <name evidence="10" type="ORF">EpCFBP13511_03850</name>
    <name evidence="9" type="ORF">IFT93_10235</name>
</gene>
<dbReference type="GO" id="GO:0020037">
    <property type="term" value="F:heme binding"/>
    <property type="evidence" value="ECO:0007669"/>
    <property type="project" value="InterPro"/>
</dbReference>
<dbReference type="InterPro" id="IPR006314">
    <property type="entry name" value="Dyp_peroxidase"/>
</dbReference>
<dbReference type="SUPFAM" id="SSF54909">
    <property type="entry name" value="Dimeric alpha+beta barrel"/>
    <property type="match status" value="1"/>
</dbReference>
<keyword evidence="5" id="KW-0408">Iron</keyword>